<dbReference type="SUPFAM" id="SSF53474">
    <property type="entry name" value="alpha/beta-Hydrolases"/>
    <property type="match status" value="1"/>
</dbReference>
<evidence type="ECO:0000256" key="1">
    <source>
        <dbReference type="ARBA" id="ARBA00009431"/>
    </source>
</evidence>
<comment type="similarity">
    <text evidence="1 7">Belongs to the peptidase S10 family.</text>
</comment>
<dbReference type="InterPro" id="IPR001563">
    <property type="entry name" value="Peptidase_S10"/>
</dbReference>
<proteinExistence type="inferred from homology"/>
<evidence type="ECO:0000256" key="5">
    <source>
        <dbReference type="ARBA" id="ARBA00022801"/>
    </source>
</evidence>
<dbReference type="EMBL" id="JAGPXD010000001">
    <property type="protein sequence ID" value="KAH7375463.1"/>
    <property type="molecule type" value="Genomic_DNA"/>
</dbReference>
<evidence type="ECO:0000256" key="2">
    <source>
        <dbReference type="ARBA" id="ARBA00022645"/>
    </source>
</evidence>
<dbReference type="InterPro" id="IPR018202">
    <property type="entry name" value="Ser_caboxypep_ser_AS"/>
</dbReference>
<comment type="caution">
    <text evidence="8">The sequence shown here is derived from an EMBL/GenBank/DDBJ whole genome shotgun (WGS) entry which is preliminary data.</text>
</comment>
<organism evidence="8 9">
    <name type="scientific">Plectosphaerella cucumerina</name>
    <dbReference type="NCBI Taxonomy" id="40658"/>
    <lineage>
        <taxon>Eukaryota</taxon>
        <taxon>Fungi</taxon>
        <taxon>Dikarya</taxon>
        <taxon>Ascomycota</taxon>
        <taxon>Pezizomycotina</taxon>
        <taxon>Sordariomycetes</taxon>
        <taxon>Hypocreomycetidae</taxon>
        <taxon>Glomerellales</taxon>
        <taxon>Plectosphaerellaceae</taxon>
        <taxon>Plectosphaerella</taxon>
    </lineage>
</organism>
<dbReference type="GO" id="GO:0006508">
    <property type="term" value="P:proteolysis"/>
    <property type="evidence" value="ECO:0007669"/>
    <property type="project" value="UniProtKB-KW"/>
</dbReference>
<evidence type="ECO:0000313" key="9">
    <source>
        <dbReference type="Proteomes" id="UP000813385"/>
    </source>
</evidence>
<dbReference type="EC" id="3.4.16.-" evidence="7"/>
<evidence type="ECO:0000256" key="4">
    <source>
        <dbReference type="ARBA" id="ARBA00022729"/>
    </source>
</evidence>
<dbReference type="Gene3D" id="3.40.50.1820">
    <property type="entry name" value="alpha/beta hydrolase"/>
    <property type="match status" value="1"/>
</dbReference>
<evidence type="ECO:0000313" key="8">
    <source>
        <dbReference type="EMBL" id="KAH7375463.1"/>
    </source>
</evidence>
<dbReference type="OrthoDB" id="443318at2759"/>
<evidence type="ECO:0000256" key="7">
    <source>
        <dbReference type="RuleBase" id="RU361156"/>
    </source>
</evidence>
<keyword evidence="4" id="KW-0732">Signal</keyword>
<keyword evidence="3 7" id="KW-0645">Protease</keyword>
<accession>A0A8K0TV12</accession>
<dbReference type="Proteomes" id="UP000813385">
    <property type="component" value="Unassembled WGS sequence"/>
</dbReference>
<evidence type="ECO:0000256" key="3">
    <source>
        <dbReference type="ARBA" id="ARBA00022670"/>
    </source>
</evidence>
<keyword evidence="9" id="KW-1185">Reference proteome</keyword>
<dbReference type="GO" id="GO:0004185">
    <property type="term" value="F:serine-type carboxypeptidase activity"/>
    <property type="evidence" value="ECO:0007669"/>
    <property type="project" value="UniProtKB-UniRule"/>
</dbReference>
<evidence type="ECO:0000256" key="6">
    <source>
        <dbReference type="ARBA" id="ARBA00023180"/>
    </source>
</evidence>
<keyword evidence="2 7" id="KW-0121">Carboxypeptidase</keyword>
<name>A0A8K0TV12_9PEZI</name>
<dbReference type="GO" id="GO:0000324">
    <property type="term" value="C:fungal-type vacuole"/>
    <property type="evidence" value="ECO:0007669"/>
    <property type="project" value="TreeGrafter"/>
</dbReference>
<keyword evidence="5 7" id="KW-0378">Hydrolase</keyword>
<keyword evidence="6" id="KW-0325">Glycoprotein</keyword>
<gene>
    <name evidence="8" type="ORF">B0T11DRAFT_345449</name>
</gene>
<dbReference type="InterPro" id="IPR029058">
    <property type="entry name" value="AB_hydrolase_fold"/>
</dbReference>
<reference evidence="8" key="1">
    <citation type="journal article" date="2021" name="Nat. Commun.">
        <title>Genetic determinants of endophytism in the Arabidopsis root mycobiome.</title>
        <authorList>
            <person name="Mesny F."/>
            <person name="Miyauchi S."/>
            <person name="Thiergart T."/>
            <person name="Pickel B."/>
            <person name="Atanasova L."/>
            <person name="Karlsson M."/>
            <person name="Huettel B."/>
            <person name="Barry K.W."/>
            <person name="Haridas S."/>
            <person name="Chen C."/>
            <person name="Bauer D."/>
            <person name="Andreopoulos W."/>
            <person name="Pangilinan J."/>
            <person name="LaButti K."/>
            <person name="Riley R."/>
            <person name="Lipzen A."/>
            <person name="Clum A."/>
            <person name="Drula E."/>
            <person name="Henrissat B."/>
            <person name="Kohler A."/>
            <person name="Grigoriev I.V."/>
            <person name="Martin F.M."/>
            <person name="Hacquard S."/>
        </authorList>
    </citation>
    <scope>NUCLEOTIDE SEQUENCE</scope>
    <source>
        <strain evidence="8">MPI-CAGE-AT-0016</strain>
    </source>
</reference>
<sequence length="486" mass="52920">MKKSIPSAATVALQVAHVAADALRPVAQHFEQAAGLPSFSFQLAGDTAAVCNSTTPGTAGFLQTDDGATSTFFWLHESKNDPDTDPLILWMSGGPGASSIGFGGFMELGPCRITAQDGRLHTVDNFSSWNAQANLLIVDQPAGVGFSRAEQQPNGLADSSRLMDGFLRQFFRGFPQLAERDFYIAGESYGGSWVPALASQILRSQEKTETFAGIRHVQQVMKPVSETPPAINLKGIMIGNGLVRQSVQNPAGIEEVCGGARALFDGDHCREFAPLALWCEQNLPVCETQGWLASGCLAAQDKCTGLTGVVLGELHRNPYDWRRRCLGDPSGCYEEIDFVTDYLNSSDVKRSLGVPEDMAFNGISMEVFEKWQAVGDLWKASNGYVEELLEKGIRVLVYVGDKDWFCHAAGMRRLVDEGLTWAGKPLFRFRKLAPWYSGVKEAGRYKALEPLSYAEVAEAGHLVPFDQPEAGLKLINSWISGRLGAQ</sequence>
<dbReference type="PANTHER" id="PTHR11802">
    <property type="entry name" value="SERINE PROTEASE FAMILY S10 SERINE CARBOXYPEPTIDASE"/>
    <property type="match status" value="1"/>
</dbReference>
<protein>
    <recommendedName>
        <fullName evidence="7">Carboxypeptidase</fullName>
        <ecNumber evidence="7">3.4.16.-</ecNumber>
    </recommendedName>
</protein>
<dbReference type="Gene3D" id="1.10.287.410">
    <property type="match status" value="1"/>
</dbReference>
<dbReference type="PRINTS" id="PR00724">
    <property type="entry name" value="CRBOXYPTASEC"/>
</dbReference>
<dbReference type="PROSITE" id="PS00131">
    <property type="entry name" value="CARBOXYPEPT_SER_SER"/>
    <property type="match status" value="1"/>
</dbReference>
<dbReference type="AlphaFoldDB" id="A0A8K0TV12"/>
<dbReference type="PANTHER" id="PTHR11802:SF113">
    <property type="entry name" value="SERINE CARBOXYPEPTIDASE CTSA-4.1"/>
    <property type="match status" value="1"/>
</dbReference>
<dbReference type="Pfam" id="PF00450">
    <property type="entry name" value="Peptidase_S10"/>
    <property type="match status" value="1"/>
</dbReference>